<reference evidence="3" key="1">
    <citation type="submission" date="2013-04" db="EMBL/GenBank/DDBJ databases">
        <title>The genome sequencing project of 58 acetic acid bacteria.</title>
        <authorList>
            <person name="Okamoto-Kainuma A."/>
            <person name="Ishikawa M."/>
            <person name="Umino S."/>
            <person name="Koizumi Y."/>
            <person name="Shiwa Y."/>
            <person name="Yoshikawa H."/>
            <person name="Matsutani M."/>
            <person name="Matsushita K."/>
        </authorList>
    </citation>
    <scope>NUCLEOTIDE SEQUENCE</scope>
    <source>
        <strain evidence="3">NRIC 0535</strain>
    </source>
</reference>
<name>A0ABQ0PY23_9PROT</name>
<dbReference type="InterPro" id="IPR025877">
    <property type="entry name" value="MobA-like_NTP_Trfase"/>
</dbReference>
<dbReference type="EMBL" id="BAPV01000004">
    <property type="protein sequence ID" value="GBQ84473.1"/>
    <property type="molecule type" value="Genomic_DNA"/>
</dbReference>
<evidence type="ECO:0000313" key="4">
    <source>
        <dbReference type="Proteomes" id="UP001062776"/>
    </source>
</evidence>
<dbReference type="Gene3D" id="3.90.550.10">
    <property type="entry name" value="Spore Coat Polysaccharide Biosynthesis Protein SpsA, Chain A"/>
    <property type="match status" value="1"/>
</dbReference>
<evidence type="ECO:0000256" key="1">
    <source>
        <dbReference type="ARBA" id="ARBA00022842"/>
    </source>
</evidence>
<feature type="domain" description="MobA-like NTP transferase" evidence="2">
    <location>
        <begin position="25"/>
        <end position="135"/>
    </location>
</feature>
<proteinExistence type="predicted"/>
<comment type="caution">
    <text evidence="3">The sequence shown here is derived from an EMBL/GenBank/DDBJ whole genome shotgun (WGS) entry which is preliminary data.</text>
</comment>
<keyword evidence="4" id="KW-1185">Reference proteome</keyword>
<gene>
    <name evidence="3" type="ORF">AA0535_0506</name>
</gene>
<dbReference type="Proteomes" id="UP001062776">
    <property type="component" value="Unassembled WGS sequence"/>
</dbReference>
<keyword evidence="1" id="KW-0460">Magnesium</keyword>
<evidence type="ECO:0000313" key="3">
    <source>
        <dbReference type="EMBL" id="GBQ84473.1"/>
    </source>
</evidence>
<dbReference type="RefSeq" id="WP_264814345.1">
    <property type="nucleotide sequence ID" value="NZ_BAPV01000004.1"/>
</dbReference>
<evidence type="ECO:0000259" key="2">
    <source>
        <dbReference type="Pfam" id="PF12804"/>
    </source>
</evidence>
<dbReference type="SUPFAM" id="SSF53448">
    <property type="entry name" value="Nucleotide-diphospho-sugar transferases"/>
    <property type="match status" value="1"/>
</dbReference>
<accession>A0ABQ0PY23</accession>
<protein>
    <recommendedName>
        <fullName evidence="2">MobA-like NTP transferase domain-containing protein</fullName>
    </recommendedName>
</protein>
<dbReference type="InterPro" id="IPR029044">
    <property type="entry name" value="Nucleotide-diphossugar_trans"/>
</dbReference>
<organism evidence="3 4">
    <name type="scientific">Asaia krungthepensis NRIC 0535</name>
    <dbReference type="NCBI Taxonomy" id="1307925"/>
    <lineage>
        <taxon>Bacteria</taxon>
        <taxon>Pseudomonadati</taxon>
        <taxon>Pseudomonadota</taxon>
        <taxon>Alphaproteobacteria</taxon>
        <taxon>Acetobacterales</taxon>
        <taxon>Acetobacteraceae</taxon>
        <taxon>Asaia</taxon>
    </lineage>
</organism>
<sequence>MTSSQQSLPVLVLAGSRDGAQDPLARLGRVEHKALLPVGGRPMIDRVLETLSITPGLETPRVSIEAPASLDGLQRAFSCLPTARGPSGSVALAVDRLGTPLLITTADHPLLRPEWITSFVDRANETGCDLAVGVALKSTIERDVPPTRRTYIPLRDMEFSGCNLFLLRSEKAKAVITLWQSLERDRKNPLRMARTLGLGILFRALFRRLTSTTLTTRIMALTGARVSLIPIDDGRAAVDVDKPQDLALVEMLLAATP</sequence>
<dbReference type="Pfam" id="PF12804">
    <property type="entry name" value="NTP_transf_3"/>
    <property type="match status" value="1"/>
</dbReference>